<dbReference type="OrthoDB" id="2977329at2759"/>
<evidence type="ECO:0008006" key="3">
    <source>
        <dbReference type="Google" id="ProtNLM"/>
    </source>
</evidence>
<gene>
    <name evidence="1" type="ORF">E1B28_013029</name>
</gene>
<protein>
    <recommendedName>
        <fullName evidence="3">F-box domain-containing protein</fullName>
    </recommendedName>
</protein>
<organism evidence="1 2">
    <name type="scientific">Marasmius oreades</name>
    <name type="common">fairy-ring Marasmius</name>
    <dbReference type="NCBI Taxonomy" id="181124"/>
    <lineage>
        <taxon>Eukaryota</taxon>
        <taxon>Fungi</taxon>
        <taxon>Dikarya</taxon>
        <taxon>Basidiomycota</taxon>
        <taxon>Agaricomycotina</taxon>
        <taxon>Agaricomycetes</taxon>
        <taxon>Agaricomycetidae</taxon>
        <taxon>Agaricales</taxon>
        <taxon>Marasmiineae</taxon>
        <taxon>Marasmiaceae</taxon>
        <taxon>Marasmius</taxon>
    </lineage>
</organism>
<accession>A0A9P7UMJ4</accession>
<dbReference type="EMBL" id="CM032189">
    <property type="protein sequence ID" value="KAG7087050.1"/>
    <property type="molecule type" value="Genomic_DNA"/>
</dbReference>
<dbReference type="Proteomes" id="UP001049176">
    <property type="component" value="Chromosome 9"/>
</dbReference>
<dbReference type="AlphaFoldDB" id="A0A9P7UMJ4"/>
<evidence type="ECO:0000313" key="1">
    <source>
        <dbReference type="EMBL" id="KAG7087050.1"/>
    </source>
</evidence>
<reference evidence="1" key="1">
    <citation type="journal article" date="2021" name="Genome Biol. Evol.">
        <title>The assembled and annotated genome of the fairy-ring fungus Marasmius oreades.</title>
        <authorList>
            <person name="Hiltunen M."/>
            <person name="Ament-Velasquez S.L."/>
            <person name="Johannesson H."/>
        </authorList>
    </citation>
    <scope>NUCLEOTIDE SEQUENCE</scope>
    <source>
        <strain evidence="1">03SP1</strain>
    </source>
</reference>
<name>A0A9P7UMJ4_9AGAR</name>
<evidence type="ECO:0000313" key="2">
    <source>
        <dbReference type="Proteomes" id="UP001049176"/>
    </source>
</evidence>
<comment type="caution">
    <text evidence="1">The sequence shown here is derived from an EMBL/GenBank/DDBJ whole genome shotgun (WGS) entry which is preliminary data.</text>
</comment>
<keyword evidence="2" id="KW-1185">Reference proteome</keyword>
<proteinExistence type="predicted"/>
<dbReference type="GeneID" id="66082104"/>
<sequence>MSGQEARGDPLNQGLPPELVDNMIQFCSDDRDTLCSLSLVCKSWLPLVQSYLFDRICIKPLPENERCDSVLKTLTIYYIQHVVLNLGPQREFTGNEEGEVRYLLEVVDRLKDSKVLKSLSIWIYHRPNFTPYRQLLEKLSSGSFRTILELKIYFGDLQDIVIADIIRFICSFPRLQALCGEFFSLVAPSNMVDSVTPVVQYTLPTSLNALRVWVPSTSDATDDLDKWFSSQSPRAVSELSISMTPSLKFPFYAASCSRCLRTLTLLLYPDSQSPGPYDYDLLSFKLLESLTIVSPSKHHHFVTIHRMLETISSSPRFRRLKLINVSVFDTTFREQLRTLDNILATEKFKDTVVEIDFLNILCKELEPCEQEVRSCLRKCFMQGRLEVLAQEITISNGRARKNQWWNGPVCL</sequence>
<dbReference type="RefSeq" id="XP_043003521.1">
    <property type="nucleotide sequence ID" value="XM_043158178.1"/>
</dbReference>